<evidence type="ECO:0000313" key="2">
    <source>
        <dbReference type="EMBL" id="MBJ3778400.1"/>
    </source>
</evidence>
<dbReference type="RefSeq" id="WP_198884307.1">
    <property type="nucleotide sequence ID" value="NZ_JAEKJA010000027.1"/>
</dbReference>
<feature type="chain" id="PRO_5037910209" evidence="1">
    <location>
        <begin position="27"/>
        <end position="269"/>
    </location>
</feature>
<name>A0A934ITE3_9HYPH</name>
<evidence type="ECO:0000256" key="1">
    <source>
        <dbReference type="SAM" id="SignalP"/>
    </source>
</evidence>
<organism evidence="2 3">
    <name type="scientific">Acuticoccus mangrovi</name>
    <dbReference type="NCBI Taxonomy" id="2796142"/>
    <lineage>
        <taxon>Bacteria</taxon>
        <taxon>Pseudomonadati</taxon>
        <taxon>Pseudomonadota</taxon>
        <taxon>Alphaproteobacteria</taxon>
        <taxon>Hyphomicrobiales</taxon>
        <taxon>Amorphaceae</taxon>
        <taxon>Acuticoccus</taxon>
    </lineage>
</organism>
<proteinExistence type="predicted"/>
<dbReference type="InterPro" id="IPR021457">
    <property type="entry name" value="DUF3108"/>
</dbReference>
<comment type="caution">
    <text evidence="2">The sequence shown here is derived from an EMBL/GenBank/DDBJ whole genome shotgun (WGS) entry which is preliminary data.</text>
</comment>
<evidence type="ECO:0000313" key="3">
    <source>
        <dbReference type="Proteomes" id="UP000609531"/>
    </source>
</evidence>
<protein>
    <submittedName>
        <fullName evidence="2">DUF3108 domain-containing protein</fullName>
    </submittedName>
</protein>
<sequence length="269" mass="28890">MRAWTCVAVAAAMTAVVIAPSAGVTAPEKISVDAVYEISIAGWGIARASLDLTLEDGRYEADLFMQPKGVAKIVTAVRTSVAAAGAVRGDRVLPDRYKVRATETDRPVAVDMDLNAGTVTSLRARPPLKQKPGRVPVTTAHKRGIVDPLSSGLLPIRSHDGRDACRHTLRIFDGWTRYDVRLSFKRFEDVATEGYKGQVAVCGARWVPVSGHRPAKKEVQYLADNKMLEMSVIALPNAGVAIPYRVSIGTPNGEILIVPSRMHVSGPGA</sequence>
<reference evidence="2" key="1">
    <citation type="submission" date="2020-12" db="EMBL/GenBank/DDBJ databases">
        <title>Bacterial taxonomy.</title>
        <authorList>
            <person name="Pan X."/>
        </authorList>
    </citation>
    <scope>NUCLEOTIDE SEQUENCE</scope>
    <source>
        <strain evidence="2">B2012</strain>
    </source>
</reference>
<dbReference type="EMBL" id="JAEKJA010000027">
    <property type="protein sequence ID" value="MBJ3778400.1"/>
    <property type="molecule type" value="Genomic_DNA"/>
</dbReference>
<feature type="signal peptide" evidence="1">
    <location>
        <begin position="1"/>
        <end position="26"/>
    </location>
</feature>
<accession>A0A934ITE3</accession>
<dbReference type="AlphaFoldDB" id="A0A934ITE3"/>
<dbReference type="Pfam" id="PF11306">
    <property type="entry name" value="DUF3108"/>
    <property type="match status" value="1"/>
</dbReference>
<keyword evidence="1" id="KW-0732">Signal</keyword>
<keyword evidence="3" id="KW-1185">Reference proteome</keyword>
<dbReference type="Proteomes" id="UP000609531">
    <property type="component" value="Unassembled WGS sequence"/>
</dbReference>
<gene>
    <name evidence="2" type="ORF">JCR33_22060</name>
</gene>